<organism evidence="2 3">
    <name type="scientific">Mangrovihabitans endophyticus</name>
    <dbReference type="NCBI Taxonomy" id="1751298"/>
    <lineage>
        <taxon>Bacteria</taxon>
        <taxon>Bacillati</taxon>
        <taxon>Actinomycetota</taxon>
        <taxon>Actinomycetes</taxon>
        <taxon>Micromonosporales</taxon>
        <taxon>Micromonosporaceae</taxon>
        <taxon>Mangrovihabitans</taxon>
    </lineage>
</organism>
<sequence>MQVEKALTIAGAVAAALVAVADRKVVWAGGAPAPGRLDADAAVGVARGALALVELTDPDDEFGDVLITSAAYFHVLRLVRGPDGADLVACLVLRRTTASLALARHEFKMIANERGAPAAPAPAGEAEPDPDPGPAPAHLPRRRSGRNNAPPAAATAAVPNDWFFLLSQPFTTEDAVLDRILGTLRHL</sequence>
<proteinExistence type="predicted"/>
<reference evidence="2" key="2">
    <citation type="submission" date="2020-09" db="EMBL/GenBank/DDBJ databases">
        <authorList>
            <person name="Sun Q."/>
            <person name="Zhou Y."/>
        </authorList>
    </citation>
    <scope>NUCLEOTIDE SEQUENCE</scope>
    <source>
        <strain evidence="2">CGMCC 4.7299</strain>
    </source>
</reference>
<keyword evidence="3" id="KW-1185">Reference proteome</keyword>
<comment type="caution">
    <text evidence="2">The sequence shown here is derived from an EMBL/GenBank/DDBJ whole genome shotgun (WGS) entry which is preliminary data.</text>
</comment>
<feature type="region of interest" description="Disordered" evidence="1">
    <location>
        <begin position="116"/>
        <end position="153"/>
    </location>
</feature>
<protein>
    <submittedName>
        <fullName evidence="2">Uncharacterized protein</fullName>
    </submittedName>
</protein>
<feature type="compositionally biased region" description="Low complexity" evidence="1">
    <location>
        <begin position="116"/>
        <end position="125"/>
    </location>
</feature>
<reference evidence="2" key="1">
    <citation type="journal article" date="2014" name="Int. J. Syst. Evol. Microbiol.">
        <title>Complete genome sequence of Corynebacterium casei LMG S-19264T (=DSM 44701T), isolated from a smear-ripened cheese.</title>
        <authorList>
            <consortium name="US DOE Joint Genome Institute (JGI-PGF)"/>
            <person name="Walter F."/>
            <person name="Albersmeier A."/>
            <person name="Kalinowski J."/>
            <person name="Ruckert C."/>
        </authorList>
    </citation>
    <scope>NUCLEOTIDE SEQUENCE</scope>
    <source>
        <strain evidence="2">CGMCC 4.7299</strain>
    </source>
</reference>
<evidence type="ECO:0000313" key="2">
    <source>
        <dbReference type="EMBL" id="GGK84324.1"/>
    </source>
</evidence>
<gene>
    <name evidence="2" type="ORF">GCM10012284_18170</name>
</gene>
<accession>A0A8J3BWQ7</accession>
<dbReference type="Proteomes" id="UP000656042">
    <property type="component" value="Unassembled WGS sequence"/>
</dbReference>
<name>A0A8J3BWQ7_9ACTN</name>
<evidence type="ECO:0000256" key="1">
    <source>
        <dbReference type="SAM" id="MobiDB-lite"/>
    </source>
</evidence>
<dbReference type="EMBL" id="BMMX01000005">
    <property type="protein sequence ID" value="GGK84324.1"/>
    <property type="molecule type" value="Genomic_DNA"/>
</dbReference>
<dbReference type="AlphaFoldDB" id="A0A8J3BWQ7"/>
<dbReference type="RefSeq" id="WP_189078680.1">
    <property type="nucleotide sequence ID" value="NZ_BMMX01000005.1"/>
</dbReference>
<evidence type="ECO:0000313" key="3">
    <source>
        <dbReference type="Proteomes" id="UP000656042"/>
    </source>
</evidence>